<comment type="caution">
    <text evidence="1">The sequence shown here is derived from an EMBL/GenBank/DDBJ whole genome shotgun (WGS) entry which is preliminary data.</text>
</comment>
<dbReference type="Proteomes" id="UP000479710">
    <property type="component" value="Unassembled WGS sequence"/>
</dbReference>
<evidence type="ECO:0000313" key="1">
    <source>
        <dbReference type="EMBL" id="KAF0903119.1"/>
    </source>
</evidence>
<name>A0A6G1CSR8_9ORYZ</name>
<dbReference type="EMBL" id="SPHZ02000008">
    <property type="protein sequence ID" value="KAF0903119.1"/>
    <property type="molecule type" value="Genomic_DNA"/>
</dbReference>
<gene>
    <name evidence="1" type="ORF">E2562_025710</name>
</gene>
<reference evidence="1 2" key="1">
    <citation type="submission" date="2019-11" db="EMBL/GenBank/DDBJ databases">
        <title>Whole genome sequence of Oryza granulata.</title>
        <authorList>
            <person name="Li W."/>
        </authorList>
    </citation>
    <scope>NUCLEOTIDE SEQUENCE [LARGE SCALE GENOMIC DNA]</scope>
    <source>
        <strain evidence="2">cv. Menghai</strain>
        <tissue evidence="1">Leaf</tissue>
    </source>
</reference>
<evidence type="ECO:0000313" key="2">
    <source>
        <dbReference type="Proteomes" id="UP000479710"/>
    </source>
</evidence>
<dbReference type="AlphaFoldDB" id="A0A6G1CSR8"/>
<sequence length="65" mass="6677">MAGSARRLDRPIGLAGLATGWAGLVGWPAAQSAERTGTAYSIGSKGRQVTLGRGSGMLAHLRLEI</sequence>
<proteinExistence type="predicted"/>
<protein>
    <submittedName>
        <fullName evidence="1">Uncharacterized protein</fullName>
    </submittedName>
</protein>
<accession>A0A6G1CSR8</accession>
<keyword evidence="2" id="KW-1185">Reference proteome</keyword>
<organism evidence="1 2">
    <name type="scientific">Oryza meyeriana var. granulata</name>
    <dbReference type="NCBI Taxonomy" id="110450"/>
    <lineage>
        <taxon>Eukaryota</taxon>
        <taxon>Viridiplantae</taxon>
        <taxon>Streptophyta</taxon>
        <taxon>Embryophyta</taxon>
        <taxon>Tracheophyta</taxon>
        <taxon>Spermatophyta</taxon>
        <taxon>Magnoliopsida</taxon>
        <taxon>Liliopsida</taxon>
        <taxon>Poales</taxon>
        <taxon>Poaceae</taxon>
        <taxon>BOP clade</taxon>
        <taxon>Oryzoideae</taxon>
        <taxon>Oryzeae</taxon>
        <taxon>Oryzinae</taxon>
        <taxon>Oryza</taxon>
        <taxon>Oryza meyeriana</taxon>
    </lineage>
</organism>